<reference evidence="1 2" key="1">
    <citation type="submission" date="2018-01" db="EMBL/GenBank/DDBJ databases">
        <title>Draft genome sequence of Jishengella endophytica.</title>
        <authorList>
            <person name="Sahin N."/>
            <person name="Ay H."/>
            <person name="Saygin H."/>
        </authorList>
    </citation>
    <scope>NUCLEOTIDE SEQUENCE [LARGE SCALE GENOMIC DNA]</scope>
    <source>
        <strain evidence="1 2">DSM 45430</strain>
    </source>
</reference>
<dbReference type="Pfam" id="PF21321">
    <property type="entry name" value="HTH_66"/>
    <property type="match status" value="1"/>
</dbReference>
<organism evidence="1 2">
    <name type="scientific">Micromonospora endophytica</name>
    <dbReference type="NCBI Taxonomy" id="515350"/>
    <lineage>
        <taxon>Bacteria</taxon>
        <taxon>Bacillati</taxon>
        <taxon>Actinomycetota</taxon>
        <taxon>Actinomycetes</taxon>
        <taxon>Micromonosporales</taxon>
        <taxon>Micromonosporaceae</taxon>
        <taxon>Micromonospora</taxon>
    </lineage>
</organism>
<sequence>MIDKLHDALLTPANTARYLGIPRSTMYSWLAEKAAGEPLVHSVQPAKRGWPSVPFVAVIEAYVLRSLRDLKLGKDKIRDVAAEIRNIFGNPYGLADRRIATDGIDVFVQYVDTDELARAGDHQMPIREVIADYLRYIVWDPSDAYPARLRLRQYPDTAQVVIDPRFGWGAPVVARTKVPVEAVVGMWRAGEPSEVVADEYGLTVDEVEAVVRVAA</sequence>
<accession>A0A2W2CB24</accession>
<dbReference type="EMBL" id="POTX01000077">
    <property type="protein sequence ID" value="PZF96481.1"/>
    <property type="molecule type" value="Genomic_DNA"/>
</dbReference>
<dbReference type="InterPro" id="IPR009057">
    <property type="entry name" value="Homeodomain-like_sf"/>
</dbReference>
<dbReference type="Pfam" id="PF04255">
    <property type="entry name" value="DUF433"/>
    <property type="match status" value="1"/>
</dbReference>
<dbReference type="InterPro" id="IPR048708">
    <property type="entry name" value="VapB45-like_HTH"/>
</dbReference>
<protein>
    <submittedName>
        <fullName evidence="1">DUF433 domain-containing protein</fullName>
    </submittedName>
</protein>
<evidence type="ECO:0000313" key="2">
    <source>
        <dbReference type="Proteomes" id="UP000248627"/>
    </source>
</evidence>
<dbReference type="InterPro" id="IPR036388">
    <property type="entry name" value="WH-like_DNA-bd_sf"/>
</dbReference>
<dbReference type="RefSeq" id="WP_111243681.1">
    <property type="nucleotide sequence ID" value="NZ_AP023358.1"/>
</dbReference>
<evidence type="ECO:0000313" key="1">
    <source>
        <dbReference type="EMBL" id="PZF96481.1"/>
    </source>
</evidence>
<proteinExistence type="predicted"/>
<dbReference type="InterPro" id="IPR007367">
    <property type="entry name" value="DUF433"/>
</dbReference>
<dbReference type="AlphaFoldDB" id="A0A2W2CB24"/>
<dbReference type="Proteomes" id="UP000248627">
    <property type="component" value="Unassembled WGS sequence"/>
</dbReference>
<keyword evidence="2" id="KW-1185">Reference proteome</keyword>
<gene>
    <name evidence="1" type="ORF">C1I93_13805</name>
</gene>
<comment type="caution">
    <text evidence="1">The sequence shown here is derived from an EMBL/GenBank/DDBJ whole genome shotgun (WGS) entry which is preliminary data.</text>
</comment>
<dbReference type="OrthoDB" id="5140481at2"/>
<dbReference type="Gene3D" id="1.10.10.10">
    <property type="entry name" value="Winged helix-like DNA-binding domain superfamily/Winged helix DNA-binding domain"/>
    <property type="match status" value="1"/>
</dbReference>
<name>A0A2W2CB24_9ACTN</name>
<dbReference type="SUPFAM" id="SSF46689">
    <property type="entry name" value="Homeodomain-like"/>
    <property type="match status" value="1"/>
</dbReference>